<dbReference type="PROSITE" id="PS50835">
    <property type="entry name" value="IG_LIKE"/>
    <property type="match status" value="1"/>
</dbReference>
<dbReference type="SMART" id="SM00409">
    <property type="entry name" value="IG"/>
    <property type="match status" value="1"/>
</dbReference>
<name>A0A8C0AXS7_9AVES</name>
<feature type="region of interest" description="Disordered" evidence="1">
    <location>
        <begin position="212"/>
        <end position="240"/>
    </location>
</feature>
<dbReference type="InterPro" id="IPR007110">
    <property type="entry name" value="Ig-like_dom"/>
</dbReference>
<evidence type="ECO:0000313" key="3">
    <source>
        <dbReference type="Ensembl" id="ENSBJAP00000008568.1"/>
    </source>
</evidence>
<sequence length="240" mass="24562">MLGWTLLPKFPCDCSLVQAALTQPPSVSANPGQTVQITCSGGSSSSGYGCVGWHQQKTCGPVTVVYANDYRPSDIPSQFSGSTSGSTSTLTITGVQAEDEAVYYCGGYDGSSNGVWPVMSLCSPCLMVVNTLALPLLACAAGVCASSASSLDQSSAFKPWRGLLCRAARGARGLLQRRLCLPSAGPLGSCSACAGAPQHLWPPGQSLALGNASPWPQDSEGLPSTLTPSPSDVGTFHLGT</sequence>
<dbReference type="PANTHER" id="PTHR23267">
    <property type="entry name" value="IMMUNOGLOBULIN LIGHT CHAIN"/>
    <property type="match status" value="1"/>
</dbReference>
<feature type="domain" description="Ig-like" evidence="2">
    <location>
        <begin position="8"/>
        <end position="105"/>
    </location>
</feature>
<proteinExistence type="predicted"/>
<dbReference type="Proteomes" id="UP000694555">
    <property type="component" value="Unplaced"/>
</dbReference>
<evidence type="ECO:0000313" key="4">
    <source>
        <dbReference type="Proteomes" id="UP000694555"/>
    </source>
</evidence>
<organism evidence="3 4">
    <name type="scientific">Buteo japonicus</name>
    <dbReference type="NCBI Taxonomy" id="224669"/>
    <lineage>
        <taxon>Eukaryota</taxon>
        <taxon>Metazoa</taxon>
        <taxon>Chordata</taxon>
        <taxon>Craniata</taxon>
        <taxon>Vertebrata</taxon>
        <taxon>Euteleostomi</taxon>
        <taxon>Archelosauria</taxon>
        <taxon>Archosauria</taxon>
        <taxon>Dinosauria</taxon>
        <taxon>Saurischia</taxon>
        <taxon>Theropoda</taxon>
        <taxon>Coelurosauria</taxon>
        <taxon>Aves</taxon>
        <taxon>Neognathae</taxon>
        <taxon>Neoaves</taxon>
        <taxon>Telluraves</taxon>
        <taxon>Accipitrimorphae</taxon>
        <taxon>Accipitriformes</taxon>
        <taxon>Accipitridae</taxon>
        <taxon>Accipitrinae</taxon>
        <taxon>Buteo</taxon>
    </lineage>
</organism>
<feature type="compositionally biased region" description="Polar residues" evidence="1">
    <location>
        <begin position="222"/>
        <end position="232"/>
    </location>
</feature>
<dbReference type="Ensembl" id="ENSBJAT00000008819.1">
    <property type="protein sequence ID" value="ENSBJAP00000008568.1"/>
    <property type="gene ID" value="ENSBJAG00000005929.1"/>
</dbReference>
<dbReference type="InterPro" id="IPR013783">
    <property type="entry name" value="Ig-like_fold"/>
</dbReference>
<evidence type="ECO:0000259" key="2">
    <source>
        <dbReference type="PROSITE" id="PS50835"/>
    </source>
</evidence>
<dbReference type="Pfam" id="PF07686">
    <property type="entry name" value="V-set"/>
    <property type="match status" value="1"/>
</dbReference>
<dbReference type="InterPro" id="IPR050150">
    <property type="entry name" value="IgV_Light_Chain"/>
</dbReference>
<reference evidence="3" key="1">
    <citation type="submission" date="2025-08" db="UniProtKB">
        <authorList>
            <consortium name="Ensembl"/>
        </authorList>
    </citation>
    <scope>IDENTIFICATION</scope>
</reference>
<dbReference type="Gene3D" id="2.60.40.10">
    <property type="entry name" value="Immunoglobulins"/>
    <property type="match status" value="1"/>
</dbReference>
<evidence type="ECO:0000256" key="1">
    <source>
        <dbReference type="SAM" id="MobiDB-lite"/>
    </source>
</evidence>
<keyword evidence="4" id="KW-1185">Reference proteome</keyword>
<dbReference type="SUPFAM" id="SSF48726">
    <property type="entry name" value="Immunoglobulin"/>
    <property type="match status" value="1"/>
</dbReference>
<accession>A0A8C0AXS7</accession>
<dbReference type="InterPro" id="IPR036179">
    <property type="entry name" value="Ig-like_dom_sf"/>
</dbReference>
<reference evidence="3" key="2">
    <citation type="submission" date="2025-09" db="UniProtKB">
        <authorList>
            <consortium name="Ensembl"/>
        </authorList>
    </citation>
    <scope>IDENTIFICATION</scope>
</reference>
<dbReference type="InterPro" id="IPR013106">
    <property type="entry name" value="Ig_V-set"/>
</dbReference>
<dbReference type="AlphaFoldDB" id="A0A8C0AXS7"/>
<protein>
    <recommendedName>
        <fullName evidence="2">Ig-like domain-containing protein</fullName>
    </recommendedName>
</protein>
<dbReference type="InterPro" id="IPR003599">
    <property type="entry name" value="Ig_sub"/>
</dbReference>
<dbReference type="SMART" id="SM00406">
    <property type="entry name" value="IGv"/>
    <property type="match status" value="1"/>
</dbReference>